<dbReference type="OrthoDB" id="8116428at2"/>
<dbReference type="Proteomes" id="UP000291301">
    <property type="component" value="Unassembled WGS sequence"/>
</dbReference>
<feature type="signal peptide" evidence="1">
    <location>
        <begin position="1"/>
        <end position="19"/>
    </location>
</feature>
<evidence type="ECO:0000256" key="1">
    <source>
        <dbReference type="SAM" id="SignalP"/>
    </source>
</evidence>
<protein>
    <submittedName>
        <fullName evidence="2">Uncharacterized protein</fullName>
    </submittedName>
</protein>
<keyword evidence="3" id="KW-1185">Reference proteome</keyword>
<sequence>MLRFLLLALLLLTVVPAFADHRSGGRLDAITQGRLYDRILTPRMNPSFSLDARAERDLLRDLRNGRLDTSRIPEGRLRYFEYRLENSR</sequence>
<reference evidence="2 3" key="1">
    <citation type="journal article" date="2015" name="Antonie Van Leeuwenhoek">
        <title>Oricola cellulosilytica gen. nov., sp. nov., a cellulose-degrading bacterium of the family Phyllobacteriaceae isolated from surface seashore water, and emended descriptions of Mesorhizobium loti and Phyllobacterium myrsinacearum.</title>
        <authorList>
            <person name="Hameed A."/>
            <person name="Shahina M."/>
            <person name="Lai W.A."/>
            <person name="Lin S.Y."/>
            <person name="Young L.S."/>
            <person name="Liu Y.C."/>
            <person name="Hsu Y.H."/>
            <person name="Young C.C."/>
        </authorList>
    </citation>
    <scope>NUCLEOTIDE SEQUENCE [LARGE SCALE GENOMIC DNA]</scope>
    <source>
        <strain evidence="2 3">KCTC 52183</strain>
    </source>
</reference>
<feature type="chain" id="PRO_5020685776" evidence="1">
    <location>
        <begin position="20"/>
        <end position="88"/>
    </location>
</feature>
<comment type="caution">
    <text evidence="2">The sequence shown here is derived from an EMBL/GenBank/DDBJ whole genome shotgun (WGS) entry which is preliminary data.</text>
</comment>
<organism evidence="2 3">
    <name type="scientific">Oricola cellulosilytica</name>
    <dbReference type="NCBI Taxonomy" id="1429082"/>
    <lineage>
        <taxon>Bacteria</taxon>
        <taxon>Pseudomonadati</taxon>
        <taxon>Pseudomonadota</taxon>
        <taxon>Alphaproteobacteria</taxon>
        <taxon>Hyphomicrobiales</taxon>
        <taxon>Ahrensiaceae</taxon>
        <taxon>Oricola</taxon>
    </lineage>
</organism>
<gene>
    <name evidence="2" type="ORF">E0D97_00330</name>
</gene>
<dbReference type="EMBL" id="SJST01000001">
    <property type="protein sequence ID" value="TCD15923.1"/>
    <property type="molecule type" value="Genomic_DNA"/>
</dbReference>
<dbReference type="RefSeq" id="WP_131564312.1">
    <property type="nucleotide sequence ID" value="NZ_JAINFK010000001.1"/>
</dbReference>
<dbReference type="AlphaFoldDB" id="A0A4R0PG70"/>
<evidence type="ECO:0000313" key="2">
    <source>
        <dbReference type="EMBL" id="TCD15923.1"/>
    </source>
</evidence>
<keyword evidence="1" id="KW-0732">Signal</keyword>
<name>A0A4R0PG70_9HYPH</name>
<proteinExistence type="predicted"/>
<evidence type="ECO:0000313" key="3">
    <source>
        <dbReference type="Proteomes" id="UP000291301"/>
    </source>
</evidence>
<accession>A0A4R0PG70</accession>